<evidence type="ECO:0000256" key="1">
    <source>
        <dbReference type="SAM" id="SignalP"/>
    </source>
</evidence>
<dbReference type="EMBL" id="JAUEPO010000002">
    <property type="protein sequence ID" value="KAK3332143.1"/>
    <property type="molecule type" value="Genomic_DNA"/>
</dbReference>
<feature type="chain" id="PRO_5042238553" description="Secreted protein" evidence="1">
    <location>
        <begin position="21"/>
        <end position="126"/>
    </location>
</feature>
<dbReference type="AlphaFoldDB" id="A0AAE0IVQ6"/>
<keyword evidence="1" id="KW-0732">Signal</keyword>
<feature type="signal peptide" evidence="1">
    <location>
        <begin position="1"/>
        <end position="20"/>
    </location>
</feature>
<dbReference type="Proteomes" id="UP001286456">
    <property type="component" value="Unassembled WGS sequence"/>
</dbReference>
<evidence type="ECO:0000313" key="3">
    <source>
        <dbReference type="Proteomes" id="UP001286456"/>
    </source>
</evidence>
<sequence length="126" mass="14351">MHGACRALLGIFIMIAPVRHLSYLRCVPSWSRSQEKSAARRLLIVLDYGALSRSPLSFCTCIRMHHLVRLLGSGRLDLLLSKAPDFSSRLWFYCTVASVCLTWRYCVVGHTSYRHNTSSDCSDWAR</sequence>
<name>A0AAE0IVQ6_9PEZI</name>
<protein>
    <recommendedName>
        <fullName evidence="4">Secreted protein</fullName>
    </recommendedName>
</protein>
<reference evidence="2" key="2">
    <citation type="submission" date="2023-06" db="EMBL/GenBank/DDBJ databases">
        <authorList>
            <consortium name="Lawrence Berkeley National Laboratory"/>
            <person name="Haridas S."/>
            <person name="Hensen N."/>
            <person name="Bonometti L."/>
            <person name="Westerberg I."/>
            <person name="Brannstrom I.O."/>
            <person name="Guillou S."/>
            <person name="Cros-Aarteil S."/>
            <person name="Calhoun S."/>
            <person name="Kuo A."/>
            <person name="Mondo S."/>
            <person name="Pangilinan J."/>
            <person name="Riley R."/>
            <person name="Labutti K."/>
            <person name="Andreopoulos B."/>
            <person name="Lipzen A."/>
            <person name="Chen C."/>
            <person name="Yanf M."/>
            <person name="Daum C."/>
            <person name="Ng V."/>
            <person name="Clum A."/>
            <person name="Steindorff A."/>
            <person name="Ohm R."/>
            <person name="Martin F."/>
            <person name="Silar P."/>
            <person name="Natvig D."/>
            <person name="Lalanne C."/>
            <person name="Gautier V."/>
            <person name="Ament-Velasquez S.L."/>
            <person name="Kruys A."/>
            <person name="Hutchinson M.I."/>
            <person name="Powell A.J."/>
            <person name="Barry K."/>
            <person name="Miller A.N."/>
            <person name="Grigoriev I.V."/>
            <person name="Debuchy R."/>
            <person name="Gladieux P."/>
            <person name="Thoren M.H."/>
            <person name="Johannesson H."/>
        </authorList>
    </citation>
    <scope>NUCLEOTIDE SEQUENCE</scope>
    <source>
        <strain evidence="2">SMH4131-1</strain>
    </source>
</reference>
<keyword evidence="3" id="KW-1185">Reference proteome</keyword>
<organism evidence="2 3">
    <name type="scientific">Cercophora scortea</name>
    <dbReference type="NCBI Taxonomy" id="314031"/>
    <lineage>
        <taxon>Eukaryota</taxon>
        <taxon>Fungi</taxon>
        <taxon>Dikarya</taxon>
        <taxon>Ascomycota</taxon>
        <taxon>Pezizomycotina</taxon>
        <taxon>Sordariomycetes</taxon>
        <taxon>Sordariomycetidae</taxon>
        <taxon>Sordariales</taxon>
        <taxon>Lasiosphaeriaceae</taxon>
        <taxon>Cercophora</taxon>
    </lineage>
</organism>
<accession>A0AAE0IVQ6</accession>
<gene>
    <name evidence="2" type="ORF">B0T19DRAFT_95986</name>
</gene>
<reference evidence="2" key="1">
    <citation type="journal article" date="2023" name="Mol. Phylogenet. Evol.">
        <title>Genome-scale phylogeny and comparative genomics of the fungal order Sordariales.</title>
        <authorList>
            <person name="Hensen N."/>
            <person name="Bonometti L."/>
            <person name="Westerberg I."/>
            <person name="Brannstrom I.O."/>
            <person name="Guillou S."/>
            <person name="Cros-Aarteil S."/>
            <person name="Calhoun S."/>
            <person name="Haridas S."/>
            <person name="Kuo A."/>
            <person name="Mondo S."/>
            <person name="Pangilinan J."/>
            <person name="Riley R."/>
            <person name="LaButti K."/>
            <person name="Andreopoulos B."/>
            <person name="Lipzen A."/>
            <person name="Chen C."/>
            <person name="Yan M."/>
            <person name="Daum C."/>
            <person name="Ng V."/>
            <person name="Clum A."/>
            <person name="Steindorff A."/>
            <person name="Ohm R.A."/>
            <person name="Martin F."/>
            <person name="Silar P."/>
            <person name="Natvig D.O."/>
            <person name="Lalanne C."/>
            <person name="Gautier V."/>
            <person name="Ament-Velasquez S.L."/>
            <person name="Kruys A."/>
            <person name="Hutchinson M.I."/>
            <person name="Powell A.J."/>
            <person name="Barry K."/>
            <person name="Miller A.N."/>
            <person name="Grigoriev I.V."/>
            <person name="Debuchy R."/>
            <person name="Gladieux P."/>
            <person name="Hiltunen Thoren M."/>
            <person name="Johannesson H."/>
        </authorList>
    </citation>
    <scope>NUCLEOTIDE SEQUENCE</scope>
    <source>
        <strain evidence="2">SMH4131-1</strain>
    </source>
</reference>
<evidence type="ECO:0000313" key="2">
    <source>
        <dbReference type="EMBL" id="KAK3332143.1"/>
    </source>
</evidence>
<proteinExistence type="predicted"/>
<evidence type="ECO:0008006" key="4">
    <source>
        <dbReference type="Google" id="ProtNLM"/>
    </source>
</evidence>
<comment type="caution">
    <text evidence="2">The sequence shown here is derived from an EMBL/GenBank/DDBJ whole genome shotgun (WGS) entry which is preliminary data.</text>
</comment>